<dbReference type="GO" id="GO:0002100">
    <property type="term" value="P:tRNA wobble adenosine to inosine editing"/>
    <property type="evidence" value="ECO:0007669"/>
    <property type="project" value="UniProtKB-UniRule"/>
</dbReference>
<dbReference type="PANTHER" id="PTHR11079:SF202">
    <property type="entry name" value="TRNA-SPECIFIC ADENOSINE DEAMINASE"/>
    <property type="match status" value="1"/>
</dbReference>
<gene>
    <name evidence="8 10" type="primary">tadA</name>
    <name evidence="10" type="ORF">EAL2_c00300</name>
</gene>
<name>W8TC59_PEPAC</name>
<dbReference type="PROSITE" id="PS51747">
    <property type="entry name" value="CYT_DCMP_DEAMINASES_2"/>
    <property type="match status" value="1"/>
</dbReference>
<evidence type="ECO:0000256" key="2">
    <source>
        <dbReference type="ARBA" id="ARBA00011738"/>
    </source>
</evidence>
<comment type="similarity">
    <text evidence="1">Belongs to the cytidine and deoxycytidylate deaminase family. ADAT2 subfamily.</text>
</comment>
<dbReference type="AlphaFoldDB" id="W8TC59"/>
<keyword evidence="4 8" id="KW-0479">Metal-binding</keyword>
<dbReference type="InterPro" id="IPR028883">
    <property type="entry name" value="tRNA_aden_deaminase"/>
</dbReference>
<dbReference type="FunFam" id="3.40.140.10:FF:000005">
    <property type="entry name" value="tRNA-specific adenosine deaminase"/>
    <property type="match status" value="1"/>
</dbReference>
<evidence type="ECO:0000256" key="8">
    <source>
        <dbReference type="HAMAP-Rule" id="MF_00972"/>
    </source>
</evidence>
<evidence type="ECO:0000256" key="5">
    <source>
        <dbReference type="ARBA" id="ARBA00022801"/>
    </source>
</evidence>
<evidence type="ECO:0000313" key="10">
    <source>
        <dbReference type="EMBL" id="AHM55393.1"/>
    </source>
</evidence>
<feature type="active site" description="Proton donor" evidence="8">
    <location>
        <position position="54"/>
    </location>
</feature>
<evidence type="ECO:0000256" key="1">
    <source>
        <dbReference type="ARBA" id="ARBA00010669"/>
    </source>
</evidence>
<sequence length="161" mass="17780">MQDIDYMQEALKQAKVAYLMGEVPVGAVVVKDGRIISKAHNMKESLADPTAHAEMIAIKKASEALKGWRLSDCTLYVTMEPCSMCAGAILQSRMRRLVFGTKDEKAGACGSKVNLLQHDLFNHNVEIVDGVLESECSGILVGFFKLLRESKCVENKFIAER</sequence>
<comment type="cofactor">
    <cofactor evidence="8">
        <name>Zn(2+)</name>
        <dbReference type="ChEBI" id="CHEBI:29105"/>
    </cofactor>
    <text evidence="8">Binds 1 zinc ion per subunit.</text>
</comment>
<reference evidence="10 11" key="1">
    <citation type="journal article" date="2014" name="Genome Announc.">
        <title>Complete Genome Sequence of Amino Acid-Utilizing Eubacterium acidaminophilum al-2 (DSM 3953).</title>
        <authorList>
            <person name="Poehlein A."/>
            <person name="Andreesen J.R."/>
            <person name="Daniel R."/>
        </authorList>
    </citation>
    <scope>NUCLEOTIDE SEQUENCE [LARGE SCALE GENOMIC DNA]</scope>
    <source>
        <strain evidence="10 11">DSM 3953</strain>
    </source>
</reference>
<dbReference type="PATRIC" id="fig|1286171.3.peg.25"/>
<comment type="catalytic activity">
    <reaction evidence="7 8">
        <text>adenosine(34) in tRNA + H2O + H(+) = inosine(34) in tRNA + NH4(+)</text>
        <dbReference type="Rhea" id="RHEA:43168"/>
        <dbReference type="Rhea" id="RHEA-COMP:10373"/>
        <dbReference type="Rhea" id="RHEA-COMP:10374"/>
        <dbReference type="ChEBI" id="CHEBI:15377"/>
        <dbReference type="ChEBI" id="CHEBI:15378"/>
        <dbReference type="ChEBI" id="CHEBI:28938"/>
        <dbReference type="ChEBI" id="CHEBI:74411"/>
        <dbReference type="ChEBI" id="CHEBI:82852"/>
        <dbReference type="EC" id="3.5.4.33"/>
    </reaction>
</comment>
<proteinExistence type="inferred from homology"/>
<dbReference type="InterPro" id="IPR016192">
    <property type="entry name" value="APOBEC/CMP_deaminase_Zn-bd"/>
</dbReference>
<evidence type="ECO:0000256" key="4">
    <source>
        <dbReference type="ARBA" id="ARBA00022723"/>
    </source>
</evidence>
<dbReference type="PROSITE" id="PS00903">
    <property type="entry name" value="CYT_DCMP_DEAMINASES_1"/>
    <property type="match status" value="1"/>
</dbReference>
<dbReference type="EC" id="3.5.4.33" evidence="8"/>
<dbReference type="RefSeq" id="WP_025434445.1">
    <property type="nucleotide sequence ID" value="NZ_CP007452.1"/>
</dbReference>
<dbReference type="Pfam" id="PF14437">
    <property type="entry name" value="MafB19-deam"/>
    <property type="match status" value="1"/>
</dbReference>
<keyword evidence="5 8" id="KW-0378">Hydrolase</keyword>
<evidence type="ECO:0000256" key="7">
    <source>
        <dbReference type="ARBA" id="ARBA00048045"/>
    </source>
</evidence>
<dbReference type="GO" id="GO:0008270">
    <property type="term" value="F:zinc ion binding"/>
    <property type="evidence" value="ECO:0007669"/>
    <property type="project" value="UniProtKB-UniRule"/>
</dbReference>
<feature type="binding site" evidence="8">
    <location>
        <position position="52"/>
    </location>
    <ligand>
        <name>Zn(2+)</name>
        <dbReference type="ChEBI" id="CHEBI:29105"/>
        <note>catalytic</note>
    </ligand>
</feature>
<comment type="subunit">
    <text evidence="2 8">Homodimer.</text>
</comment>
<evidence type="ECO:0000256" key="3">
    <source>
        <dbReference type="ARBA" id="ARBA00022694"/>
    </source>
</evidence>
<dbReference type="Proteomes" id="UP000019591">
    <property type="component" value="Chromosome"/>
</dbReference>
<dbReference type="EMBL" id="CP007452">
    <property type="protein sequence ID" value="AHM55393.1"/>
    <property type="molecule type" value="Genomic_DNA"/>
</dbReference>
<dbReference type="OrthoDB" id="9802676at2"/>
<protein>
    <recommendedName>
        <fullName evidence="8">tRNA-specific adenosine deaminase</fullName>
        <ecNumber evidence="8">3.5.4.33</ecNumber>
    </recommendedName>
</protein>
<dbReference type="CDD" id="cd01285">
    <property type="entry name" value="nucleoside_deaminase"/>
    <property type="match status" value="1"/>
</dbReference>
<dbReference type="InterPro" id="IPR058535">
    <property type="entry name" value="MafB19-deam"/>
</dbReference>
<comment type="function">
    <text evidence="8">Catalyzes the deamination of adenosine to inosine at the wobble position 34 of tRNA(Arg2).</text>
</comment>
<dbReference type="InterPro" id="IPR002125">
    <property type="entry name" value="CMP_dCMP_dom"/>
</dbReference>
<keyword evidence="3 8" id="KW-0819">tRNA processing</keyword>
<evidence type="ECO:0000259" key="9">
    <source>
        <dbReference type="PROSITE" id="PS51747"/>
    </source>
</evidence>
<dbReference type="Gene3D" id="3.40.140.10">
    <property type="entry name" value="Cytidine Deaminase, domain 2"/>
    <property type="match status" value="1"/>
</dbReference>
<evidence type="ECO:0000313" key="11">
    <source>
        <dbReference type="Proteomes" id="UP000019591"/>
    </source>
</evidence>
<feature type="binding site" evidence="8">
    <location>
        <position position="82"/>
    </location>
    <ligand>
        <name>Zn(2+)</name>
        <dbReference type="ChEBI" id="CHEBI:29105"/>
        <note>catalytic</note>
    </ligand>
</feature>
<feature type="binding site" evidence="8">
    <location>
        <position position="85"/>
    </location>
    <ligand>
        <name>Zn(2+)</name>
        <dbReference type="ChEBI" id="CHEBI:29105"/>
        <note>catalytic</note>
    </ligand>
</feature>
<dbReference type="HOGENOM" id="CLU_025810_3_2_9"/>
<organism evidence="10 11">
    <name type="scientific">Peptoclostridium acidaminophilum DSM 3953</name>
    <dbReference type="NCBI Taxonomy" id="1286171"/>
    <lineage>
        <taxon>Bacteria</taxon>
        <taxon>Bacillati</taxon>
        <taxon>Bacillota</taxon>
        <taxon>Clostridia</taxon>
        <taxon>Peptostreptococcales</taxon>
        <taxon>Peptoclostridiaceae</taxon>
        <taxon>Peptoclostridium</taxon>
    </lineage>
</organism>
<dbReference type="PANTHER" id="PTHR11079">
    <property type="entry name" value="CYTOSINE DEAMINASE FAMILY MEMBER"/>
    <property type="match status" value="1"/>
</dbReference>
<dbReference type="eggNOG" id="COG0590">
    <property type="taxonomic scope" value="Bacteria"/>
</dbReference>
<accession>W8TC59</accession>
<evidence type="ECO:0000256" key="6">
    <source>
        <dbReference type="ARBA" id="ARBA00022833"/>
    </source>
</evidence>
<keyword evidence="6 8" id="KW-0862">Zinc</keyword>
<keyword evidence="11" id="KW-1185">Reference proteome</keyword>
<dbReference type="SUPFAM" id="SSF53927">
    <property type="entry name" value="Cytidine deaminase-like"/>
    <property type="match status" value="1"/>
</dbReference>
<dbReference type="InterPro" id="IPR016193">
    <property type="entry name" value="Cytidine_deaminase-like"/>
</dbReference>
<feature type="domain" description="CMP/dCMP-type deaminase" evidence="9">
    <location>
        <begin position="1"/>
        <end position="111"/>
    </location>
</feature>
<dbReference type="NCBIfam" id="NF008113">
    <property type="entry name" value="PRK10860.1"/>
    <property type="match status" value="1"/>
</dbReference>
<dbReference type="GO" id="GO:0052717">
    <property type="term" value="F:tRNA-specific adenosine-34 deaminase activity"/>
    <property type="evidence" value="ECO:0007669"/>
    <property type="project" value="UniProtKB-UniRule"/>
</dbReference>
<dbReference type="STRING" id="1286171.EAL2_c00300"/>
<dbReference type="KEGG" id="eac:EAL2_c00300"/>
<dbReference type="HAMAP" id="MF_00972">
    <property type="entry name" value="tRNA_aden_deaminase"/>
    <property type="match status" value="1"/>
</dbReference>